<accession>A0A1Q8EX59</accession>
<dbReference type="SUPFAM" id="SSF51197">
    <property type="entry name" value="Clavaminate synthase-like"/>
    <property type="match status" value="1"/>
</dbReference>
<dbReference type="Pfam" id="PF05118">
    <property type="entry name" value="Asp_Arg_Hydrox"/>
    <property type="match status" value="1"/>
</dbReference>
<protein>
    <submittedName>
        <fullName evidence="2">Aspartyl beta-hydroxylase</fullName>
    </submittedName>
</protein>
<name>A0A1Q8EX59_9PSED</name>
<reference evidence="2 3" key="1">
    <citation type="submission" date="2016-12" db="EMBL/GenBank/DDBJ databases">
        <authorList>
            <person name="Song W.-J."/>
            <person name="Kurnit D.M."/>
        </authorList>
    </citation>
    <scope>NUCLEOTIDE SEQUENCE [LARGE SCALE GENOMIC DNA]</scope>
    <source>
        <strain evidence="2 3">PCL1601</strain>
    </source>
</reference>
<dbReference type="Proteomes" id="UP000185578">
    <property type="component" value="Unassembled WGS sequence"/>
</dbReference>
<dbReference type="AlphaFoldDB" id="A0A1Q8EX59"/>
<evidence type="ECO:0000313" key="2">
    <source>
        <dbReference type="EMBL" id="OLF56371.1"/>
    </source>
</evidence>
<dbReference type="RefSeq" id="WP_075117189.1">
    <property type="nucleotide sequence ID" value="NZ_MSCT01000002.1"/>
</dbReference>
<evidence type="ECO:0000259" key="1">
    <source>
        <dbReference type="Pfam" id="PF05118"/>
    </source>
</evidence>
<comment type="caution">
    <text evidence="2">The sequence shown here is derived from an EMBL/GenBank/DDBJ whole genome shotgun (WGS) entry which is preliminary data.</text>
</comment>
<gene>
    <name evidence="2" type="ORF">BTN82_00255</name>
</gene>
<dbReference type="OrthoDB" id="1441538at2"/>
<organism evidence="2 3">
    <name type="scientific">Pseudomonas chlororaphis</name>
    <dbReference type="NCBI Taxonomy" id="587753"/>
    <lineage>
        <taxon>Bacteria</taxon>
        <taxon>Pseudomonadati</taxon>
        <taxon>Pseudomonadota</taxon>
        <taxon>Gammaproteobacteria</taxon>
        <taxon>Pseudomonadales</taxon>
        <taxon>Pseudomonadaceae</taxon>
        <taxon>Pseudomonas</taxon>
    </lineage>
</organism>
<sequence>MNRPAFARLPVAVDLPRLLRALSRIDANAWQGHFNGDYYDGEWSGVALISAADAPSELAPGRGLPVQRGPWQHDPDWQHALQPLPVRIVSARLLRLGPGARIHEHRDYDLGGPDADLRLHIPLLSPPEVDFLLDGQRMPMAAGECWFLDLSLPHRVDNHDREARVHLVLDCRPGPWLEQAIGQGLATTPAPGVGRAALAFAQFCRLLENDAALCRALQDATDSETFIERTLALAAERGLLFGREELRSAMRQGRRRWNEQWTA</sequence>
<feature type="domain" description="Aspartyl/asparaginy/proline hydroxylase" evidence="1">
    <location>
        <begin position="87"/>
        <end position="172"/>
    </location>
</feature>
<dbReference type="InterPro" id="IPR007803">
    <property type="entry name" value="Asp/Arg/Pro-Hydrxlase"/>
</dbReference>
<dbReference type="EMBL" id="MSCT01000002">
    <property type="protein sequence ID" value="OLF56371.1"/>
    <property type="molecule type" value="Genomic_DNA"/>
</dbReference>
<evidence type="ECO:0000313" key="3">
    <source>
        <dbReference type="Proteomes" id="UP000185578"/>
    </source>
</evidence>
<dbReference type="Gene3D" id="2.60.120.330">
    <property type="entry name" value="B-lactam Antibiotic, Isopenicillin N Synthase, Chain"/>
    <property type="match status" value="1"/>
</dbReference>
<dbReference type="InterPro" id="IPR027443">
    <property type="entry name" value="IPNS-like_sf"/>
</dbReference>
<proteinExistence type="predicted"/>